<dbReference type="EMBL" id="CAJNOJ010000041">
    <property type="protein sequence ID" value="CAF0933226.1"/>
    <property type="molecule type" value="Genomic_DNA"/>
</dbReference>
<dbReference type="Gene3D" id="2.40.100.10">
    <property type="entry name" value="Cyclophilin-like"/>
    <property type="match status" value="1"/>
</dbReference>
<evidence type="ECO:0000313" key="2">
    <source>
        <dbReference type="EMBL" id="CAF0933226.1"/>
    </source>
</evidence>
<dbReference type="GO" id="GO:0005737">
    <property type="term" value="C:cytoplasm"/>
    <property type="evidence" value="ECO:0007669"/>
    <property type="project" value="TreeGrafter"/>
</dbReference>
<evidence type="ECO:0000313" key="3">
    <source>
        <dbReference type="EMBL" id="CAF1568167.1"/>
    </source>
</evidence>
<comment type="caution">
    <text evidence="3">The sequence shown here is derived from an EMBL/GenBank/DDBJ whole genome shotgun (WGS) entry which is preliminary data.</text>
</comment>
<feature type="domain" description="PPIase cyclophilin-type" evidence="1">
    <location>
        <begin position="145"/>
        <end position="301"/>
    </location>
</feature>
<dbReference type="FunFam" id="2.40.100.10:FF:000048">
    <property type="entry name" value="Peptidyl-prolyl cis-trans isomerase"/>
    <property type="match status" value="1"/>
</dbReference>
<dbReference type="Proteomes" id="UP000663852">
    <property type="component" value="Unassembled WGS sequence"/>
</dbReference>
<dbReference type="PANTHER" id="PTHR11071:SF561">
    <property type="entry name" value="PEPTIDYL-PROLYL CIS-TRANS ISOMERASE D-RELATED"/>
    <property type="match status" value="1"/>
</dbReference>
<dbReference type="EMBL" id="CAJNOR010005571">
    <property type="protein sequence ID" value="CAF1568167.1"/>
    <property type="molecule type" value="Genomic_DNA"/>
</dbReference>
<name>A0A815YAH7_ADIRI</name>
<reference evidence="3" key="1">
    <citation type="submission" date="2021-02" db="EMBL/GenBank/DDBJ databases">
        <authorList>
            <person name="Nowell W R."/>
        </authorList>
    </citation>
    <scope>NUCLEOTIDE SEQUENCE</scope>
</reference>
<keyword evidence="4" id="KW-1185">Reference proteome</keyword>
<dbReference type="GO" id="GO:0003755">
    <property type="term" value="F:peptidyl-prolyl cis-trans isomerase activity"/>
    <property type="evidence" value="ECO:0007669"/>
    <property type="project" value="InterPro"/>
</dbReference>
<dbReference type="Proteomes" id="UP000663828">
    <property type="component" value="Unassembled WGS sequence"/>
</dbReference>
<evidence type="ECO:0000259" key="1">
    <source>
        <dbReference type="PROSITE" id="PS50072"/>
    </source>
</evidence>
<protein>
    <recommendedName>
        <fullName evidence="1">PPIase cyclophilin-type domain-containing protein</fullName>
    </recommendedName>
</protein>
<sequence>MALPSFEIVIYGLLNSDEYQKAKNCLEDLIRTHAKQIAHSELHPLLEYDWNSFVRKKRTELRGETWSFNDNCMVFIDKKLHGNADQFRDWAKRTFDHVDFRESDLLDIFSSEEYKQRYEHHVGKNSFCFMDFQIENRETSQKSYIGRLVFELFDEQVPETCANFRALCTGEKGQSEKTGTVLHYKESIIHRIVPNGWIQGGDIRGGRGNGGESIYGETFHDEAFIVEHNQRGILGMANKGHRHSNGSQFYITLSDTCQWMNKRFVAFGRVVEGFDTLDKLERMRTINQRPVEVIHISNCDVFQVDED</sequence>
<dbReference type="InterPro" id="IPR002130">
    <property type="entry name" value="Cyclophilin-type_PPIase_dom"/>
</dbReference>
<gene>
    <name evidence="2" type="ORF">EDS130_LOCUS11414</name>
    <name evidence="3" type="ORF">XAT740_LOCUS44211</name>
</gene>
<dbReference type="PANTHER" id="PTHR11071">
    <property type="entry name" value="PEPTIDYL-PROLYL CIS-TRANS ISOMERASE"/>
    <property type="match status" value="1"/>
</dbReference>
<accession>A0A815YAH7</accession>
<organism evidence="3 4">
    <name type="scientific">Adineta ricciae</name>
    <name type="common">Rotifer</name>
    <dbReference type="NCBI Taxonomy" id="249248"/>
    <lineage>
        <taxon>Eukaryota</taxon>
        <taxon>Metazoa</taxon>
        <taxon>Spiralia</taxon>
        <taxon>Gnathifera</taxon>
        <taxon>Rotifera</taxon>
        <taxon>Eurotatoria</taxon>
        <taxon>Bdelloidea</taxon>
        <taxon>Adinetida</taxon>
        <taxon>Adinetidae</taxon>
        <taxon>Adineta</taxon>
    </lineage>
</organism>
<evidence type="ECO:0000313" key="4">
    <source>
        <dbReference type="Proteomes" id="UP000663828"/>
    </source>
</evidence>
<dbReference type="Pfam" id="PF00160">
    <property type="entry name" value="Pro_isomerase"/>
    <property type="match status" value="1"/>
</dbReference>
<proteinExistence type="predicted"/>
<dbReference type="AlphaFoldDB" id="A0A815YAH7"/>
<dbReference type="SUPFAM" id="SSF50891">
    <property type="entry name" value="Cyclophilin-like"/>
    <property type="match status" value="1"/>
</dbReference>
<dbReference type="PROSITE" id="PS50072">
    <property type="entry name" value="CSA_PPIASE_2"/>
    <property type="match status" value="1"/>
</dbReference>
<dbReference type="PRINTS" id="PR00153">
    <property type="entry name" value="CSAPPISMRASE"/>
</dbReference>
<dbReference type="InterPro" id="IPR029000">
    <property type="entry name" value="Cyclophilin-like_dom_sf"/>
</dbReference>
<dbReference type="OrthoDB" id="408413at2759"/>